<organism evidence="2 3">
    <name type="scientific">Pararhodobacter zhoushanensis</name>
    <dbReference type="NCBI Taxonomy" id="2479545"/>
    <lineage>
        <taxon>Bacteria</taxon>
        <taxon>Pseudomonadati</taxon>
        <taxon>Pseudomonadota</taxon>
        <taxon>Alphaproteobacteria</taxon>
        <taxon>Rhodobacterales</taxon>
        <taxon>Paracoccaceae</taxon>
        <taxon>Pararhodobacter</taxon>
    </lineage>
</organism>
<evidence type="ECO:0000259" key="1">
    <source>
        <dbReference type="Pfam" id="PF18557"/>
    </source>
</evidence>
<keyword evidence="3" id="KW-1185">Reference proteome</keyword>
<dbReference type="Pfam" id="PF18557">
    <property type="entry name" value="NepR"/>
    <property type="match status" value="1"/>
</dbReference>
<dbReference type="RefSeq" id="WP_264507271.1">
    <property type="nucleotide sequence ID" value="NZ_JAPDFL010000001.1"/>
</dbReference>
<gene>
    <name evidence="2" type="ORF">OKW52_20040</name>
</gene>
<dbReference type="InterPro" id="IPR041649">
    <property type="entry name" value="NepR"/>
</dbReference>
<protein>
    <submittedName>
        <fullName evidence="2">NepR family anti-sigma factor</fullName>
    </submittedName>
</protein>
<evidence type="ECO:0000313" key="3">
    <source>
        <dbReference type="Proteomes" id="UP001208938"/>
    </source>
</evidence>
<evidence type="ECO:0000313" key="2">
    <source>
        <dbReference type="EMBL" id="MCW1934481.1"/>
    </source>
</evidence>
<name>A0ABT3H3S6_9RHOB</name>
<accession>A0ABT3H3S6</accession>
<dbReference type="Proteomes" id="UP001208938">
    <property type="component" value="Unassembled WGS sequence"/>
</dbReference>
<reference evidence="2 3" key="1">
    <citation type="submission" date="2022-10" db="EMBL/GenBank/DDBJ databases">
        <title>Pararhodobacter sp. nov., isolated from marine algae.</title>
        <authorList>
            <person name="Choi B.J."/>
            <person name="Kim J.M."/>
            <person name="Lee J.K."/>
            <person name="Choi D.G."/>
            <person name="Jeon C.O."/>
        </authorList>
    </citation>
    <scope>NUCLEOTIDE SEQUENCE [LARGE SCALE GENOMIC DNA]</scope>
    <source>
        <strain evidence="2 3">ZQ420</strain>
    </source>
</reference>
<comment type="caution">
    <text evidence="2">The sequence shown here is derived from an EMBL/GenBank/DDBJ whole genome shotgun (WGS) entry which is preliminary data.</text>
</comment>
<dbReference type="EMBL" id="JAPDFL010000001">
    <property type="protein sequence ID" value="MCW1934481.1"/>
    <property type="molecule type" value="Genomic_DNA"/>
</dbReference>
<sequence>MDQETNQHDIEDQISENLRRAFKERADEKVPDRFLDLLRQLRDQDGEHMNGQ</sequence>
<proteinExistence type="predicted"/>
<feature type="domain" description="Anti-sigma factor NepR" evidence="1">
    <location>
        <begin position="12"/>
        <end position="45"/>
    </location>
</feature>